<evidence type="ECO:0000313" key="3">
    <source>
        <dbReference type="Proteomes" id="UP001189429"/>
    </source>
</evidence>
<dbReference type="Proteomes" id="UP001189429">
    <property type="component" value="Unassembled WGS sequence"/>
</dbReference>
<reference evidence="2" key="1">
    <citation type="submission" date="2023-10" db="EMBL/GenBank/DDBJ databases">
        <authorList>
            <person name="Chen Y."/>
            <person name="Shah S."/>
            <person name="Dougan E. K."/>
            <person name="Thang M."/>
            <person name="Chan C."/>
        </authorList>
    </citation>
    <scope>NUCLEOTIDE SEQUENCE [LARGE SCALE GENOMIC DNA]</scope>
</reference>
<gene>
    <name evidence="2" type="ORF">PCOR1329_LOCUS750</name>
</gene>
<keyword evidence="3" id="KW-1185">Reference proteome</keyword>
<feature type="compositionally biased region" description="Pro residues" evidence="1">
    <location>
        <begin position="341"/>
        <end position="361"/>
    </location>
</feature>
<evidence type="ECO:0000313" key="2">
    <source>
        <dbReference type="EMBL" id="CAK0789081.1"/>
    </source>
</evidence>
<proteinExistence type="predicted"/>
<feature type="region of interest" description="Disordered" evidence="1">
    <location>
        <begin position="24"/>
        <end position="52"/>
    </location>
</feature>
<accession>A0ABN9PAT4</accession>
<feature type="region of interest" description="Disordered" evidence="1">
    <location>
        <begin position="305"/>
        <end position="379"/>
    </location>
</feature>
<name>A0ABN9PAT4_9DINO</name>
<comment type="caution">
    <text evidence="2">The sequence shown here is derived from an EMBL/GenBank/DDBJ whole genome shotgun (WGS) entry which is preliminary data.</text>
</comment>
<organism evidence="2 3">
    <name type="scientific">Prorocentrum cordatum</name>
    <dbReference type="NCBI Taxonomy" id="2364126"/>
    <lineage>
        <taxon>Eukaryota</taxon>
        <taxon>Sar</taxon>
        <taxon>Alveolata</taxon>
        <taxon>Dinophyceae</taxon>
        <taxon>Prorocentrales</taxon>
        <taxon>Prorocentraceae</taxon>
        <taxon>Prorocentrum</taxon>
    </lineage>
</organism>
<sequence>MAFSAQASGARPGLRKRSTISHRAPIHQTMAQPAGSDAGPSSAKKRKMSQTEQNQIFDKIVTSQFDDNMELLRKKLEHKKGLLTFLIGLIDSGKLEEAYDRAHQDTGEVRPATFAQGYKYMKQAGSIWIRDFLGQMNPTYKIPDGLTEAEKKARRLSLPDYIHRMCLALRIHPDCWLFHMQQETTTQTAVQRCRNLNNPIETVSPTDSLDKKGFYTASDDNAKVLALGMGPLPQEQHERNGSPYMWVPPPSAEDVEWKFKDNWNSQATIMHPNGDAFQLKTRFQSKYPVLFTEAACTLAMSIEADGESPHPSLGDVRRASVGGKGKRGKGKGVSKGAAPAAPAPPAAPAAAPAAPPVPPPGGAGGGAAAAPPAEEEDDE</sequence>
<evidence type="ECO:0000256" key="1">
    <source>
        <dbReference type="SAM" id="MobiDB-lite"/>
    </source>
</evidence>
<protein>
    <submittedName>
        <fullName evidence="2">Uncharacterized protein</fullName>
    </submittedName>
</protein>
<dbReference type="EMBL" id="CAUYUJ010000168">
    <property type="protein sequence ID" value="CAK0789081.1"/>
    <property type="molecule type" value="Genomic_DNA"/>
</dbReference>